<sequence length="555" mass="59523">EFNLESHAPPKSRKCLAARRRPRSPARLSPHRRRRRPGRSSGWCRSRRTVRAQPFRVRESACRSSALPAPWQLQVGGDRLLLTCRSRAYRLDFYLPVCIDQAACCAPSLMPIADCSPLLCLLRAGLPRSLAVKASLSSPARQSAPAPMAAAPPAGKNANQLIAGVQPLHHPVYDLIANEGPVHEPRCSCSSAALAPSPASAGVSARSGPSTCDAAPGTATLAERMVMLTLTELCAPAQRLLYQADFLLQPSAAPRLAAAAAASAPRCRCPPCALPPPLPLLQLTAATTKNSAAAAAATDAAAAAAAYLAQSGGGRRGGAGNPVGELQELCQRRLWPQAAFHFACSPGRRRHRQFVCTASLWRWEQQACRQAKKRPQSHLRRKLSRYKSPKNCPPRHEIRAEKLTIPQEELDYSKRPKIPVGRGAGEAGRSSSPARLGCPPRPAPRSTGCSPAFRSRKRRPDARPVGRVGRWRCRLSTREARLGGAGGRAPGFALNFHDLAAGRSGKAPCLLRWPRPSSPGRAAALNAGTASVGARRRGGARRTLPAAGWEARRRR</sequence>
<feature type="compositionally biased region" description="Basic residues" evidence="1">
    <location>
        <begin position="370"/>
        <end position="388"/>
    </location>
</feature>
<protein>
    <submittedName>
        <fullName evidence="3">Chitin-binding type-2 domain-containing protein</fullName>
    </submittedName>
</protein>
<evidence type="ECO:0000256" key="1">
    <source>
        <dbReference type="SAM" id="MobiDB-lite"/>
    </source>
</evidence>
<dbReference type="AlphaFoldDB" id="A0A1I8JNJ3"/>
<proteinExistence type="predicted"/>
<evidence type="ECO:0000313" key="3">
    <source>
        <dbReference type="WBParaSite" id="snap_masked-unitig_32032-processed-gene-0.0-mRNA-1"/>
    </source>
</evidence>
<keyword evidence="2" id="KW-1185">Reference proteome</keyword>
<feature type="region of interest" description="Disordered" evidence="1">
    <location>
        <begin position="1"/>
        <end position="43"/>
    </location>
</feature>
<dbReference type="WBParaSite" id="snap_masked-unitig_32032-processed-gene-0.0-mRNA-1">
    <property type="protein sequence ID" value="snap_masked-unitig_32032-processed-gene-0.0-mRNA-1"/>
    <property type="gene ID" value="snap_masked-unitig_32032-processed-gene-0.0"/>
</dbReference>
<feature type="compositionally biased region" description="Basic residues" evidence="1">
    <location>
        <begin position="10"/>
        <end position="38"/>
    </location>
</feature>
<evidence type="ECO:0000313" key="2">
    <source>
        <dbReference type="Proteomes" id="UP000095280"/>
    </source>
</evidence>
<feature type="region of interest" description="Disordered" evidence="1">
    <location>
        <begin position="370"/>
        <end position="466"/>
    </location>
</feature>
<accession>A0A1I8JNJ3</accession>
<name>A0A1I8JNJ3_9PLAT</name>
<dbReference type="SUPFAM" id="SSF54768">
    <property type="entry name" value="dsRNA-binding domain-like"/>
    <property type="match status" value="1"/>
</dbReference>
<feature type="region of interest" description="Disordered" evidence="1">
    <location>
        <begin position="512"/>
        <end position="555"/>
    </location>
</feature>
<dbReference type="Gene3D" id="3.30.160.20">
    <property type="match status" value="1"/>
</dbReference>
<organism evidence="2 3">
    <name type="scientific">Macrostomum lignano</name>
    <dbReference type="NCBI Taxonomy" id="282301"/>
    <lineage>
        <taxon>Eukaryota</taxon>
        <taxon>Metazoa</taxon>
        <taxon>Spiralia</taxon>
        <taxon>Lophotrochozoa</taxon>
        <taxon>Platyhelminthes</taxon>
        <taxon>Rhabditophora</taxon>
        <taxon>Macrostomorpha</taxon>
        <taxon>Macrostomida</taxon>
        <taxon>Macrostomidae</taxon>
        <taxon>Macrostomum</taxon>
    </lineage>
</organism>
<dbReference type="Proteomes" id="UP000095280">
    <property type="component" value="Unplaced"/>
</dbReference>
<reference evidence="3" key="1">
    <citation type="submission" date="2016-11" db="UniProtKB">
        <authorList>
            <consortium name="WormBaseParasite"/>
        </authorList>
    </citation>
    <scope>IDENTIFICATION</scope>
</reference>